<name>A0ABQ5EE81_9ASTR</name>
<dbReference type="PANTHER" id="PTHR33223">
    <property type="entry name" value="CCHC-TYPE DOMAIN-CONTAINING PROTEIN"/>
    <property type="match status" value="1"/>
</dbReference>
<evidence type="ECO:0000313" key="3">
    <source>
        <dbReference type="EMBL" id="GJT49198.1"/>
    </source>
</evidence>
<accession>A0ABQ5EE81</accession>
<feature type="compositionally biased region" description="Polar residues" evidence="1">
    <location>
        <begin position="172"/>
        <end position="182"/>
    </location>
</feature>
<reference evidence="3" key="2">
    <citation type="submission" date="2022-01" db="EMBL/GenBank/DDBJ databases">
        <authorList>
            <person name="Yamashiro T."/>
            <person name="Shiraishi A."/>
            <person name="Satake H."/>
            <person name="Nakayama K."/>
        </authorList>
    </citation>
    <scope>NUCLEOTIDE SEQUENCE</scope>
</reference>
<dbReference type="InterPro" id="IPR021109">
    <property type="entry name" value="Peptidase_aspartic_dom_sf"/>
</dbReference>
<dbReference type="SUPFAM" id="SSF56672">
    <property type="entry name" value="DNA/RNA polymerases"/>
    <property type="match status" value="1"/>
</dbReference>
<dbReference type="PANTHER" id="PTHR33223:SF11">
    <property type="entry name" value="ELEMENT PROTEIN, PUTATIVE-RELATED"/>
    <property type="match status" value="1"/>
</dbReference>
<dbReference type="Proteomes" id="UP001151760">
    <property type="component" value="Unassembled WGS sequence"/>
</dbReference>
<proteinExistence type="predicted"/>
<protein>
    <submittedName>
        <fullName evidence="3">Reverse transcriptase domain-containing protein</fullName>
    </submittedName>
</protein>
<sequence>MPSHIKTYDGSEDPEDHLKKFQAAAKTERWAMPTWCHMFNSTLTGNARVWFDDLPQESIDSYDDLRKAFLENYLQQKKCIKDPVEIHNIKQRDGESTKELVQRYKLESGDVKGALECMKISGFMHEITNPELIKRLHDNIPKSVDEMMRVTTAFLRGEVAASNRERKKSFPSWKQQEAGQKQNFKKGSFRNQQRTERKQDRFTLLTKTPKEILALDKGKFKPPPPMTTPVEKRNASKFCEFHGEVGHTTDECMHLKRQIEEMLKAGKLSHLIKELKQNNGKDQTKTTKKGETSGKDKSLAILMVQPWQRIARQRITQTFSPESVISFPPLGEEDGTEGPMIIEAEMGGHCVHRMYVDGGSSSEILYEHCFNRFRPEVKNQMIPAATPLVGFSGEIIWPLGQISLLVKIGDEEHSTSAWMNFMVVRSPSPYNGIIGRPGVRKIRAIPSTAHGMLKFPVTGGIVTLRSSKIIPLECTMVSGPGVPQPVINQVAEEKIQVAIHPKYPEQTVAIGSTLTEEGLKELCDLLGRNLDIFAWKPADMTGVLRHIAEHKLNIREGCLPVRQKKRGQAPKRNKAICEEVGKLVDVDIMKEVHYHSWLSNPVMVKKHNGSWRMCVDFKDLNKAYLKDGYPLPEIDWNPSAGTPSNAFWMHTKDTIK</sequence>
<evidence type="ECO:0000313" key="4">
    <source>
        <dbReference type="Proteomes" id="UP001151760"/>
    </source>
</evidence>
<feature type="region of interest" description="Disordered" evidence="1">
    <location>
        <begin position="165"/>
        <end position="201"/>
    </location>
</feature>
<evidence type="ECO:0000256" key="1">
    <source>
        <dbReference type="SAM" id="MobiDB-lite"/>
    </source>
</evidence>
<dbReference type="Pfam" id="PF03732">
    <property type="entry name" value="Retrotrans_gag"/>
    <property type="match status" value="1"/>
</dbReference>
<dbReference type="InterPro" id="IPR043502">
    <property type="entry name" value="DNA/RNA_pol_sf"/>
</dbReference>
<dbReference type="EMBL" id="BQNB010016217">
    <property type="protein sequence ID" value="GJT49198.1"/>
    <property type="molecule type" value="Genomic_DNA"/>
</dbReference>
<gene>
    <name evidence="3" type="ORF">Tco_0975355</name>
</gene>
<keyword evidence="4" id="KW-1185">Reference proteome</keyword>
<dbReference type="InterPro" id="IPR005162">
    <property type="entry name" value="Retrotrans_gag_dom"/>
</dbReference>
<dbReference type="GO" id="GO:0003964">
    <property type="term" value="F:RNA-directed DNA polymerase activity"/>
    <property type="evidence" value="ECO:0007669"/>
    <property type="project" value="UniProtKB-KW"/>
</dbReference>
<comment type="caution">
    <text evidence="3">The sequence shown here is derived from an EMBL/GenBank/DDBJ whole genome shotgun (WGS) entry which is preliminary data.</text>
</comment>
<reference evidence="3" key="1">
    <citation type="journal article" date="2022" name="Int. J. Mol. Sci.">
        <title>Draft Genome of Tanacetum Coccineum: Genomic Comparison of Closely Related Tanacetum-Family Plants.</title>
        <authorList>
            <person name="Yamashiro T."/>
            <person name="Shiraishi A."/>
            <person name="Nakayama K."/>
            <person name="Satake H."/>
        </authorList>
    </citation>
    <scope>NUCLEOTIDE SEQUENCE</scope>
</reference>
<keyword evidence="3" id="KW-0808">Transferase</keyword>
<keyword evidence="3" id="KW-0695">RNA-directed DNA polymerase</keyword>
<evidence type="ECO:0000259" key="2">
    <source>
        <dbReference type="Pfam" id="PF03732"/>
    </source>
</evidence>
<keyword evidence="3" id="KW-0548">Nucleotidyltransferase</keyword>
<feature type="domain" description="Retrotransposon gag" evidence="2">
    <location>
        <begin position="38"/>
        <end position="106"/>
    </location>
</feature>
<dbReference type="Gene3D" id="2.40.70.10">
    <property type="entry name" value="Acid Proteases"/>
    <property type="match status" value="1"/>
</dbReference>
<dbReference type="Gene3D" id="3.10.10.10">
    <property type="entry name" value="HIV Type 1 Reverse Transcriptase, subunit A, domain 1"/>
    <property type="match status" value="1"/>
</dbReference>
<organism evidence="3 4">
    <name type="scientific">Tanacetum coccineum</name>
    <dbReference type="NCBI Taxonomy" id="301880"/>
    <lineage>
        <taxon>Eukaryota</taxon>
        <taxon>Viridiplantae</taxon>
        <taxon>Streptophyta</taxon>
        <taxon>Embryophyta</taxon>
        <taxon>Tracheophyta</taxon>
        <taxon>Spermatophyta</taxon>
        <taxon>Magnoliopsida</taxon>
        <taxon>eudicotyledons</taxon>
        <taxon>Gunneridae</taxon>
        <taxon>Pentapetalae</taxon>
        <taxon>asterids</taxon>
        <taxon>campanulids</taxon>
        <taxon>Asterales</taxon>
        <taxon>Asteraceae</taxon>
        <taxon>Asteroideae</taxon>
        <taxon>Anthemideae</taxon>
        <taxon>Anthemidinae</taxon>
        <taxon>Tanacetum</taxon>
    </lineage>
</organism>